<evidence type="ECO:0008006" key="3">
    <source>
        <dbReference type="Google" id="ProtNLM"/>
    </source>
</evidence>
<gene>
    <name evidence="1" type="ORF">BJP36_23055</name>
</gene>
<dbReference type="EMBL" id="CP017708">
    <property type="protein sequence ID" value="AOY82356.1"/>
    <property type="molecule type" value="Genomic_DNA"/>
</dbReference>
<reference evidence="2" key="1">
    <citation type="submission" date="2016-10" db="EMBL/GenBank/DDBJ databases">
        <title>Comparative genomics uncovers the prolific and rare metabolic potential of the cyanobacterial genus Moorea.</title>
        <authorList>
            <person name="Leao T."/>
            <person name="Castelao G."/>
            <person name="Korobeynikov A."/>
            <person name="Monroe E.A."/>
            <person name="Podell S."/>
            <person name="Glukhov E."/>
            <person name="Allen E."/>
            <person name="Gerwick W.H."/>
            <person name="Gerwick L."/>
        </authorList>
    </citation>
    <scope>NUCLEOTIDE SEQUENCE [LARGE SCALE GENOMIC DNA]</scope>
    <source>
        <strain evidence="2">JHB</strain>
    </source>
</reference>
<dbReference type="AlphaFoldDB" id="A0A1D9G425"/>
<evidence type="ECO:0000313" key="1">
    <source>
        <dbReference type="EMBL" id="AOY82356.1"/>
    </source>
</evidence>
<accession>A0A1D9G425</accession>
<sequence>MTRQPHDQFAKQYLSELLTPHGQVEVSRELTSEVRQVDIWFLPTASKSTAAQEIRLLGQMASTACLLEPFRNATGIMAVRNCLLKLFALYSDLQRKARREQNPISETDLPCLWILSPSCSGQLLKGFGAKLDNSGNWVKGVYFLPEWFNTALVAINQLPPTEETLWLRILGRDRTQSQAINELLALPDRHPKRRNILEILANWRIKIDKIEESEDLTEDDRELIMNLSPAYLRWREETLEQGREQGKEQGNLDGQRLMVENLLAARFGTVDLELSRTIEPLMQLPIKDRTQVLLNLSNLSRQELLERFGDSRSD</sequence>
<protein>
    <recommendedName>
        <fullName evidence="3">Flagellar assembly protein H</fullName>
    </recommendedName>
</protein>
<dbReference type="Proteomes" id="UP000176944">
    <property type="component" value="Chromosome"/>
</dbReference>
<proteinExistence type="predicted"/>
<organism evidence="1 2">
    <name type="scientific">Moorena producens (strain JHB)</name>
    <dbReference type="NCBI Taxonomy" id="1454205"/>
    <lineage>
        <taxon>Bacteria</taxon>
        <taxon>Bacillati</taxon>
        <taxon>Cyanobacteriota</taxon>
        <taxon>Cyanophyceae</taxon>
        <taxon>Coleofasciculales</taxon>
        <taxon>Coleofasciculaceae</taxon>
        <taxon>Moorena</taxon>
    </lineage>
</organism>
<evidence type="ECO:0000313" key="2">
    <source>
        <dbReference type="Proteomes" id="UP000176944"/>
    </source>
</evidence>
<name>A0A1D9G425_MOOP1</name>